<proteinExistence type="predicted"/>
<accession>A0A0A8YG99</accession>
<reference evidence="1" key="2">
    <citation type="journal article" date="2015" name="Data Brief">
        <title>Shoot transcriptome of the giant reed, Arundo donax.</title>
        <authorList>
            <person name="Barrero R.A."/>
            <person name="Guerrero F.D."/>
            <person name="Moolhuijzen P."/>
            <person name="Goolsby J.A."/>
            <person name="Tidwell J."/>
            <person name="Bellgard S.E."/>
            <person name="Bellgard M.I."/>
        </authorList>
    </citation>
    <scope>NUCLEOTIDE SEQUENCE</scope>
    <source>
        <tissue evidence="1">Shoot tissue taken approximately 20 cm above the soil surface</tissue>
    </source>
</reference>
<sequence>MKEMLQSYGYTVSCYYILTMKPRYVHQRDWRFLLFGMQPLQPMSFRSHQYLE</sequence>
<dbReference type="EMBL" id="GBRH01273067">
    <property type="protein sequence ID" value="JAD24828.1"/>
    <property type="molecule type" value="Transcribed_RNA"/>
</dbReference>
<reference evidence="1" key="1">
    <citation type="submission" date="2014-09" db="EMBL/GenBank/DDBJ databases">
        <authorList>
            <person name="Magalhaes I.L.F."/>
            <person name="Oliveira U."/>
            <person name="Santos F.R."/>
            <person name="Vidigal T.H.D.A."/>
            <person name="Brescovit A.D."/>
            <person name="Santos A.J."/>
        </authorList>
    </citation>
    <scope>NUCLEOTIDE SEQUENCE</scope>
    <source>
        <tissue evidence="1">Shoot tissue taken approximately 20 cm above the soil surface</tissue>
    </source>
</reference>
<evidence type="ECO:0000313" key="1">
    <source>
        <dbReference type="EMBL" id="JAD24828.1"/>
    </source>
</evidence>
<organism evidence="1">
    <name type="scientific">Arundo donax</name>
    <name type="common">Giant reed</name>
    <name type="synonym">Donax arundinaceus</name>
    <dbReference type="NCBI Taxonomy" id="35708"/>
    <lineage>
        <taxon>Eukaryota</taxon>
        <taxon>Viridiplantae</taxon>
        <taxon>Streptophyta</taxon>
        <taxon>Embryophyta</taxon>
        <taxon>Tracheophyta</taxon>
        <taxon>Spermatophyta</taxon>
        <taxon>Magnoliopsida</taxon>
        <taxon>Liliopsida</taxon>
        <taxon>Poales</taxon>
        <taxon>Poaceae</taxon>
        <taxon>PACMAD clade</taxon>
        <taxon>Arundinoideae</taxon>
        <taxon>Arundineae</taxon>
        <taxon>Arundo</taxon>
    </lineage>
</organism>
<protein>
    <submittedName>
        <fullName evidence="1">Uncharacterized protein</fullName>
    </submittedName>
</protein>
<name>A0A0A8YG99_ARUDO</name>
<dbReference type="AlphaFoldDB" id="A0A0A8YG99"/>